<dbReference type="EMBL" id="UYRW01002186">
    <property type="protein sequence ID" value="VDK83557.1"/>
    <property type="molecule type" value="Genomic_DNA"/>
</dbReference>
<keyword evidence="1" id="KW-1133">Transmembrane helix</keyword>
<proteinExistence type="predicted"/>
<keyword evidence="3" id="KW-1185">Reference proteome</keyword>
<protein>
    <submittedName>
        <fullName evidence="4">G_PROTEIN_RECEP_F1_2 domain-containing protein</fullName>
    </submittedName>
</protein>
<feature type="transmembrane region" description="Helical" evidence="1">
    <location>
        <begin position="22"/>
        <end position="43"/>
    </location>
</feature>
<evidence type="ECO:0000313" key="2">
    <source>
        <dbReference type="EMBL" id="VDK83557.1"/>
    </source>
</evidence>
<feature type="transmembrane region" description="Helical" evidence="1">
    <location>
        <begin position="72"/>
        <end position="91"/>
    </location>
</feature>
<feature type="transmembrane region" description="Helical" evidence="1">
    <location>
        <begin position="208"/>
        <end position="230"/>
    </location>
</feature>
<feature type="transmembrane region" description="Helical" evidence="1">
    <location>
        <begin position="160"/>
        <end position="180"/>
    </location>
</feature>
<dbReference type="OrthoDB" id="5839337at2759"/>
<evidence type="ECO:0000256" key="1">
    <source>
        <dbReference type="SAM" id="Phobius"/>
    </source>
</evidence>
<sequence>MSRCNEQWIVDSMQRKFGSNHMLYLLIGLAFVIVPLNASLCYINRRCLKITLNSFSLLLPSSTLSGTQKCSLLLTILNIVVLACLLFSSWIPAKVTCESRGVERHIAELIFLPQIFLNTSPLSLLFIPFGFLPLLHIPTLLFCIIVIVSKKSCHVRAIKIFMICYGTVFAIVYYLSAYFIGRAVHSFEKSFHLECTFITKHWMKKKQVAVISAYLIGALYMITALLLITIPPAKIKSGKKGDPLGNEELAKNTEPLRQISNVSTSPANSVPLHSNYDTIELSPEPFVVNSSSNGILNLRNTYGNDWVAIRILTNNSELNIHPTKFLLPPGRTSAAEITMKNNLMNGKLSSRLLIQWYMAGAHCPARNVNMLWTRPYYVPRDQWHYKIIRIYFDLG</sequence>
<name>A0A182EF79_ONCOC</name>
<dbReference type="WBParaSite" id="nOo.2.0.1.t06744-RA">
    <property type="protein sequence ID" value="nOo.2.0.1.t06744-RA"/>
    <property type="gene ID" value="nOo.2.0.1.g06744"/>
</dbReference>
<dbReference type="Proteomes" id="UP000271087">
    <property type="component" value="Unassembled WGS sequence"/>
</dbReference>
<reference evidence="4" key="1">
    <citation type="submission" date="2016-06" db="UniProtKB">
        <authorList>
            <consortium name="WormBaseParasite"/>
        </authorList>
    </citation>
    <scope>IDENTIFICATION</scope>
</reference>
<dbReference type="InterPro" id="IPR008962">
    <property type="entry name" value="PapD-like_sf"/>
</dbReference>
<accession>A0A182EF79</accession>
<keyword evidence="1" id="KW-0472">Membrane</keyword>
<evidence type="ECO:0000313" key="3">
    <source>
        <dbReference type="Proteomes" id="UP000271087"/>
    </source>
</evidence>
<reference evidence="2 3" key="2">
    <citation type="submission" date="2018-08" db="EMBL/GenBank/DDBJ databases">
        <authorList>
            <person name="Laetsch R D."/>
            <person name="Stevens L."/>
            <person name="Kumar S."/>
            <person name="Blaxter L. M."/>
        </authorList>
    </citation>
    <scope>NUCLEOTIDE SEQUENCE [LARGE SCALE GENOMIC DNA]</scope>
</reference>
<dbReference type="AlphaFoldDB" id="A0A182EF79"/>
<evidence type="ECO:0000313" key="4">
    <source>
        <dbReference type="WBParaSite" id="nOo.2.0.1.t06744-RA"/>
    </source>
</evidence>
<dbReference type="SUPFAM" id="SSF49354">
    <property type="entry name" value="PapD-like"/>
    <property type="match status" value="1"/>
</dbReference>
<gene>
    <name evidence="2" type="ORF">NOO_LOCUS6744</name>
</gene>
<organism evidence="4">
    <name type="scientific">Onchocerca ochengi</name>
    <name type="common">Filarial nematode worm</name>
    <dbReference type="NCBI Taxonomy" id="42157"/>
    <lineage>
        <taxon>Eukaryota</taxon>
        <taxon>Metazoa</taxon>
        <taxon>Ecdysozoa</taxon>
        <taxon>Nematoda</taxon>
        <taxon>Chromadorea</taxon>
        <taxon>Rhabditida</taxon>
        <taxon>Spirurina</taxon>
        <taxon>Spiruromorpha</taxon>
        <taxon>Filarioidea</taxon>
        <taxon>Onchocercidae</taxon>
        <taxon>Onchocerca</taxon>
    </lineage>
</organism>
<feature type="transmembrane region" description="Helical" evidence="1">
    <location>
        <begin position="125"/>
        <end position="148"/>
    </location>
</feature>
<keyword evidence="1" id="KW-0812">Transmembrane</keyword>